<gene>
    <name evidence="1" type="ORF">NDU88_006087</name>
</gene>
<organism evidence="1 2">
    <name type="scientific">Pleurodeles waltl</name>
    <name type="common">Iberian ribbed newt</name>
    <dbReference type="NCBI Taxonomy" id="8319"/>
    <lineage>
        <taxon>Eukaryota</taxon>
        <taxon>Metazoa</taxon>
        <taxon>Chordata</taxon>
        <taxon>Craniata</taxon>
        <taxon>Vertebrata</taxon>
        <taxon>Euteleostomi</taxon>
        <taxon>Amphibia</taxon>
        <taxon>Batrachia</taxon>
        <taxon>Caudata</taxon>
        <taxon>Salamandroidea</taxon>
        <taxon>Salamandridae</taxon>
        <taxon>Pleurodelinae</taxon>
        <taxon>Pleurodeles</taxon>
    </lineage>
</organism>
<sequence length="102" mass="10830">MLLMRLLRSSMVLSPPLGVFFGINGVVIVDEAETSCTIDGMDAVGYIVYGDPIIVTVIIVIMVDDIDAAVVAFVINGVGDDFFIGSGGLIGDLFDNGFLNLW</sequence>
<evidence type="ECO:0000313" key="2">
    <source>
        <dbReference type="Proteomes" id="UP001066276"/>
    </source>
</evidence>
<reference evidence="1" key="1">
    <citation type="journal article" date="2022" name="bioRxiv">
        <title>Sequencing and chromosome-scale assembly of the giantPleurodeles waltlgenome.</title>
        <authorList>
            <person name="Brown T."/>
            <person name="Elewa A."/>
            <person name="Iarovenko S."/>
            <person name="Subramanian E."/>
            <person name="Araus A.J."/>
            <person name="Petzold A."/>
            <person name="Susuki M."/>
            <person name="Suzuki K.-i.T."/>
            <person name="Hayashi T."/>
            <person name="Toyoda A."/>
            <person name="Oliveira C."/>
            <person name="Osipova E."/>
            <person name="Leigh N.D."/>
            <person name="Simon A."/>
            <person name="Yun M.H."/>
        </authorList>
    </citation>
    <scope>NUCLEOTIDE SEQUENCE</scope>
    <source>
        <strain evidence="1">20211129_DDA</strain>
        <tissue evidence="1">Liver</tissue>
    </source>
</reference>
<name>A0AAV7SNI1_PLEWA</name>
<comment type="caution">
    <text evidence="1">The sequence shown here is derived from an EMBL/GenBank/DDBJ whole genome shotgun (WGS) entry which is preliminary data.</text>
</comment>
<accession>A0AAV7SNI1</accession>
<dbReference type="Proteomes" id="UP001066276">
    <property type="component" value="Chromosome 4_2"/>
</dbReference>
<dbReference type="EMBL" id="JANPWB010000008">
    <property type="protein sequence ID" value="KAJ1165670.1"/>
    <property type="molecule type" value="Genomic_DNA"/>
</dbReference>
<dbReference type="AlphaFoldDB" id="A0AAV7SNI1"/>
<evidence type="ECO:0000313" key="1">
    <source>
        <dbReference type="EMBL" id="KAJ1165670.1"/>
    </source>
</evidence>
<proteinExistence type="predicted"/>
<keyword evidence="2" id="KW-1185">Reference proteome</keyword>
<protein>
    <submittedName>
        <fullName evidence="1">Uncharacterized protein</fullName>
    </submittedName>
</protein>